<dbReference type="PANTHER" id="PTHR10093">
    <property type="entry name" value="IRON-SULFUR CLUSTER ASSEMBLY ENZYME NIFU HOMOLOG"/>
    <property type="match status" value="1"/>
</dbReference>
<organism evidence="2 3">
    <name type="scientific">Desulfolutivibrio sulfodismutans</name>
    <dbReference type="NCBI Taxonomy" id="63561"/>
    <lineage>
        <taxon>Bacteria</taxon>
        <taxon>Pseudomonadati</taxon>
        <taxon>Thermodesulfobacteriota</taxon>
        <taxon>Desulfovibrionia</taxon>
        <taxon>Desulfovibrionales</taxon>
        <taxon>Desulfovibrionaceae</taxon>
        <taxon>Desulfolutivibrio</taxon>
    </lineage>
</organism>
<evidence type="ECO:0000313" key="3">
    <source>
        <dbReference type="Proteomes" id="UP000469724"/>
    </source>
</evidence>
<evidence type="ECO:0000313" key="2">
    <source>
        <dbReference type="EMBL" id="NDY56240.1"/>
    </source>
</evidence>
<proteinExistence type="predicted"/>
<reference evidence="2 3" key="1">
    <citation type="submission" date="2020-02" db="EMBL/GenBank/DDBJ databases">
        <title>Comparative genomics of sulfur disproportionating microorganisms.</title>
        <authorList>
            <person name="Ward L.M."/>
            <person name="Bertran E."/>
            <person name="Johnston D.T."/>
        </authorList>
    </citation>
    <scope>NUCLEOTIDE SEQUENCE [LARGE SCALE GENOMIC DNA]</scope>
    <source>
        <strain evidence="2 3">DSM 3696</strain>
    </source>
</reference>
<dbReference type="Pfam" id="PF01592">
    <property type="entry name" value="NifU_N"/>
    <property type="match status" value="1"/>
</dbReference>
<feature type="domain" description="NIF system FeS cluster assembly NifU N-terminal" evidence="1">
    <location>
        <begin position="25"/>
        <end position="141"/>
    </location>
</feature>
<keyword evidence="3" id="KW-1185">Reference proteome</keyword>
<dbReference type="SUPFAM" id="SSF82649">
    <property type="entry name" value="SufE/NifU"/>
    <property type="match status" value="1"/>
</dbReference>
<dbReference type="Gene3D" id="3.90.1010.10">
    <property type="match status" value="1"/>
</dbReference>
<protein>
    <submittedName>
        <fullName evidence="2">Iron-sulfur cluster assembly scaffold protein</fullName>
    </submittedName>
</protein>
<evidence type="ECO:0000259" key="1">
    <source>
        <dbReference type="Pfam" id="PF01592"/>
    </source>
</evidence>
<name>A0A7K3NJ96_9BACT</name>
<dbReference type="GO" id="GO:0005506">
    <property type="term" value="F:iron ion binding"/>
    <property type="evidence" value="ECO:0007669"/>
    <property type="project" value="InterPro"/>
</dbReference>
<dbReference type="GO" id="GO:0016226">
    <property type="term" value="P:iron-sulfur cluster assembly"/>
    <property type="evidence" value="ECO:0007669"/>
    <property type="project" value="InterPro"/>
</dbReference>
<dbReference type="Proteomes" id="UP000469724">
    <property type="component" value="Unassembled WGS sequence"/>
</dbReference>
<dbReference type="CDD" id="cd06664">
    <property type="entry name" value="IscU_like"/>
    <property type="match status" value="1"/>
</dbReference>
<sequence length="142" mass="14803">MSDVDRLAKELQAMCDADAVTYFGEAVVARWKAPRHMGIMFDPSGTATVSGACDDTITLFLRVADGCISEALFSADGCASSVVCADAAVELALGKSPDQAAGIEPGDILTLLDGLPKDKHKSARIAAKAVKMAVADYQSRHG</sequence>
<dbReference type="RefSeq" id="WP_163301293.1">
    <property type="nucleotide sequence ID" value="NZ_JAAGRQ010000016.1"/>
</dbReference>
<comment type="caution">
    <text evidence="2">The sequence shown here is derived from an EMBL/GenBank/DDBJ whole genome shotgun (WGS) entry which is preliminary data.</text>
</comment>
<dbReference type="InterPro" id="IPR002871">
    <property type="entry name" value="NIF_FeS_clus_asmbl_NifU_N"/>
</dbReference>
<gene>
    <name evidence="2" type="ORF">G3N56_05705</name>
</gene>
<dbReference type="AlphaFoldDB" id="A0A7K3NJ96"/>
<dbReference type="GO" id="GO:0051536">
    <property type="term" value="F:iron-sulfur cluster binding"/>
    <property type="evidence" value="ECO:0007669"/>
    <property type="project" value="InterPro"/>
</dbReference>
<accession>A0A7K3NJ96</accession>
<dbReference type="EMBL" id="JAAGRQ010000016">
    <property type="protein sequence ID" value="NDY56240.1"/>
    <property type="molecule type" value="Genomic_DNA"/>
</dbReference>